<dbReference type="Gene3D" id="2.130.10.10">
    <property type="entry name" value="YVTN repeat-like/Quinoprotein amine dehydrogenase"/>
    <property type="match status" value="1"/>
</dbReference>
<dbReference type="GO" id="GO:0042594">
    <property type="term" value="P:response to starvation"/>
    <property type="evidence" value="ECO:0007669"/>
    <property type="project" value="TreeGrafter"/>
</dbReference>
<dbReference type="AlphaFoldDB" id="A0A401L592"/>
<feature type="compositionally biased region" description="Polar residues" evidence="1">
    <location>
        <begin position="24"/>
        <end position="35"/>
    </location>
</feature>
<dbReference type="EMBL" id="BDHI01000028">
    <property type="protein sequence ID" value="GCB26699.1"/>
    <property type="molecule type" value="Genomic_DNA"/>
</dbReference>
<accession>A0A401L592</accession>
<dbReference type="GO" id="GO:0005737">
    <property type="term" value="C:cytoplasm"/>
    <property type="evidence" value="ECO:0007669"/>
    <property type="project" value="TreeGrafter"/>
</dbReference>
<dbReference type="PANTHER" id="PTHR13268:SF0">
    <property type="entry name" value="BCAS3 MICROTUBULE ASSOCIATED CELL MIGRATION FACTOR"/>
    <property type="match status" value="1"/>
</dbReference>
<keyword evidence="3" id="KW-1185">Reference proteome</keyword>
<feature type="compositionally biased region" description="Basic and acidic residues" evidence="1">
    <location>
        <begin position="152"/>
        <end position="164"/>
    </location>
</feature>
<feature type="compositionally biased region" description="Basic residues" evidence="1">
    <location>
        <begin position="165"/>
        <end position="180"/>
    </location>
</feature>
<evidence type="ECO:0000313" key="2">
    <source>
        <dbReference type="EMBL" id="GCB26699.1"/>
    </source>
</evidence>
<dbReference type="STRING" id="105351.A0A401L592"/>
<sequence length="1225" mass="130345">MGRSQPMTIEGDLTDDGSALSPCSPVTHSRQPATSGIGSTAFRAWNYVIGKRPPMNRRSGPTCSGFQFQLALGQHVLFRSGGGGGGGGGGGWLSGCRAQGLHVTRLSRVLDARSLQCLMERVPLMRAVQDQWGKAPMACSRSLGDTSPFPEDPSRATLEHDLGGKTKKKGKTGTKGKNKAAKAIPKSTPDDLLEAEAPSPSPPLQAEPSSCPNPTLEPPPSNNIVSPVLDALGTLGDSPENDIAYRTGTWAKSIPYGKSPPNDAVDGEFNSGSPFGFLTSQDKGGFSHPSSTSPPPGARPLSYGRGYATSSVSRQHSVDRQKSNSVSSPFNNQAPLPHLPQAHFYGAPDIDLPLFSGQNRAATDGSYSFCAFDTIISPSSKASRMGSSVLLVGTDGGLDILAIEDRKTRPVGKLAGLNGRVIEAKLLSNTSTNDTSIHSRPHVAVIIHGPAAQPDDEGHASSNSSEANDIPTGRQSAAGGRPKEETRFYQTRVEVYSLRTGEHITTLLSTPPTPCFGNIPGLPALAPSPAGNLKLFVSGSYVVVASGSSGEVYMYSMSNYQFLGKAWTSIKSKESRRYSTSSSSTDPDGSQSESPHGSLNSDSPIVALKGRWLAIVPPSATYRATLRAAVPTSLLQGKAFGLETRSPPSRPAITCATDVGEGESFFGKVARGVTQELMRGARWMGDQGLQAWNNYWNKEQAQSMPARRSPNLTEFSPQGYNLFPPTHAQDTQSVSTTEPDLVSIFDLRKLEEGEAKSSLFNPVATFQVPNGCSFLSFSPNGLMLFTASKKGDVQYVWDVMQAKYCRAGAFMSDDPASVQPSVRQIARYPRLTTSHIVDVVWCPPSGDKLAVITSKPTVHVFDLPRSAFQWPPFRRSLPKPAKPPTADAPAEELPDRGPAANPLSAAFKMVGGKTQPILAAVRGRTPSTGAAFPSVGGFAMPSAAGVRGGKAVAAGLSKSMGAAATGTVKTVNTIRHGGEHRLHLSNLSRDPVAARVTWIIHKGMPFLGLIDGGYFRLYRIKRSTSPSKSRQVQSVIGNKELEFRLPPHMQTPCGPMTVGPAATTETTVSATLALPSAALRPPPASKLKCQPLSQAEIETNTPYQPFHTDQRVNLFVYSEADDSVGSVPTGQWTFGGSLATTKLHVRPFSASSEEDDDMVHEQHHGFGAEMENLISLGNSTGNVEEVVITTRRKKKQASAMAPGGGVDDGFFEDDCEVLDFARDRV</sequence>
<feature type="compositionally biased region" description="Polar residues" evidence="1">
    <location>
        <begin position="270"/>
        <end position="282"/>
    </location>
</feature>
<dbReference type="InterPro" id="IPR045142">
    <property type="entry name" value="BCAS3-like"/>
</dbReference>
<organism evidence="2 3">
    <name type="scientific">Aspergillus awamori</name>
    <name type="common">Black koji mold</name>
    <dbReference type="NCBI Taxonomy" id="105351"/>
    <lineage>
        <taxon>Eukaryota</taxon>
        <taxon>Fungi</taxon>
        <taxon>Dikarya</taxon>
        <taxon>Ascomycota</taxon>
        <taxon>Pezizomycotina</taxon>
        <taxon>Eurotiomycetes</taxon>
        <taxon>Eurotiomycetidae</taxon>
        <taxon>Eurotiales</taxon>
        <taxon>Aspergillaceae</taxon>
        <taxon>Aspergillus</taxon>
    </lineage>
</organism>
<feature type="region of interest" description="Disordered" evidence="1">
    <location>
        <begin position="1"/>
        <end position="35"/>
    </location>
</feature>
<dbReference type="Proteomes" id="UP000286921">
    <property type="component" value="Unassembled WGS sequence"/>
</dbReference>
<dbReference type="InterPro" id="IPR036322">
    <property type="entry name" value="WD40_repeat_dom_sf"/>
</dbReference>
<evidence type="ECO:0000313" key="3">
    <source>
        <dbReference type="Proteomes" id="UP000286921"/>
    </source>
</evidence>
<dbReference type="InterPro" id="IPR015943">
    <property type="entry name" value="WD40/YVTN_repeat-like_dom_sf"/>
</dbReference>
<feature type="compositionally biased region" description="Polar residues" evidence="1">
    <location>
        <begin position="323"/>
        <end position="334"/>
    </location>
</feature>
<feature type="region of interest" description="Disordered" evidence="1">
    <location>
        <begin position="143"/>
        <end position="235"/>
    </location>
</feature>
<feature type="region of interest" description="Disordered" evidence="1">
    <location>
        <begin position="259"/>
        <end position="334"/>
    </location>
</feature>
<feature type="region of interest" description="Disordered" evidence="1">
    <location>
        <begin position="874"/>
        <end position="897"/>
    </location>
</feature>
<feature type="region of interest" description="Disordered" evidence="1">
    <location>
        <begin position="578"/>
        <end position="601"/>
    </location>
</feature>
<dbReference type="SUPFAM" id="SSF50978">
    <property type="entry name" value="WD40 repeat-like"/>
    <property type="match status" value="1"/>
</dbReference>
<protein>
    <submittedName>
        <fullName evidence="2">Uncharacterized protein</fullName>
    </submittedName>
</protein>
<dbReference type="PANTHER" id="PTHR13268">
    <property type="entry name" value="BREAST CARCINOMA AMPLIFIED SEQUENCE 3"/>
    <property type="match status" value="1"/>
</dbReference>
<feature type="compositionally biased region" description="Low complexity" evidence="1">
    <location>
        <begin position="578"/>
        <end position="594"/>
    </location>
</feature>
<gene>
    <name evidence="2" type="ORF">AAWM_09584</name>
</gene>
<evidence type="ECO:0000256" key="1">
    <source>
        <dbReference type="SAM" id="MobiDB-lite"/>
    </source>
</evidence>
<reference evidence="2 3" key="1">
    <citation type="submission" date="2016-09" db="EMBL/GenBank/DDBJ databases">
        <title>Aspergillus awamori IFM 58123T.</title>
        <authorList>
            <person name="Kusuya Y."/>
            <person name="Shimizu M."/>
            <person name="Takahashi H."/>
            <person name="Yaguchi T."/>
        </authorList>
    </citation>
    <scope>NUCLEOTIDE SEQUENCE [LARGE SCALE GENOMIC DNA]</scope>
    <source>
        <strain evidence="2 3">IFM 58123</strain>
    </source>
</reference>
<feature type="region of interest" description="Disordered" evidence="1">
    <location>
        <begin position="451"/>
        <end position="486"/>
    </location>
</feature>
<dbReference type="GO" id="GO:0006914">
    <property type="term" value="P:autophagy"/>
    <property type="evidence" value="ECO:0007669"/>
    <property type="project" value="InterPro"/>
</dbReference>
<comment type="caution">
    <text evidence="2">The sequence shown here is derived from an EMBL/GenBank/DDBJ whole genome shotgun (WGS) entry which is preliminary data.</text>
</comment>
<name>A0A401L592_ASPAW</name>
<proteinExistence type="predicted"/>